<sequence>MMAETTAGAGVDQLVANAKLAYESAFAGVMMIGAVLLFVLSFVLAMTFRPKQGEPEVAAWSH</sequence>
<keyword evidence="1" id="KW-1133">Transmembrane helix</keyword>
<reference evidence="2" key="1">
    <citation type="submission" date="2023-03" db="EMBL/GenBank/DDBJ databases">
        <title>Andean soil-derived lignocellulolytic bacterial consortium as a source of novel taxa and putative plastic-active enzymes.</title>
        <authorList>
            <person name="Diaz-Garcia L."/>
            <person name="Chuvochina M."/>
            <person name="Feuerriegel G."/>
            <person name="Bunk B."/>
            <person name="Sproer C."/>
            <person name="Streit W.R."/>
            <person name="Rodriguez L.M."/>
            <person name="Overmann J."/>
            <person name="Jimenez D.J."/>
        </authorList>
    </citation>
    <scope>NUCLEOTIDE SEQUENCE</scope>
    <source>
        <strain evidence="2">MAG 4196</strain>
    </source>
</reference>
<keyword evidence="1" id="KW-0812">Transmembrane</keyword>
<protein>
    <submittedName>
        <fullName evidence="2">Uncharacterized protein</fullName>
    </submittedName>
</protein>
<accession>A0AAJ5VTV4</accession>
<organism evidence="2 3">
    <name type="scientific">Candidatus Devosia phytovorans</name>
    <dbReference type="NCBI Taxonomy" id="3121372"/>
    <lineage>
        <taxon>Bacteria</taxon>
        <taxon>Pseudomonadati</taxon>
        <taxon>Pseudomonadota</taxon>
        <taxon>Alphaproteobacteria</taxon>
        <taxon>Hyphomicrobiales</taxon>
        <taxon>Devosiaceae</taxon>
        <taxon>Devosia</taxon>
    </lineage>
</organism>
<evidence type="ECO:0000256" key="1">
    <source>
        <dbReference type="SAM" id="Phobius"/>
    </source>
</evidence>
<dbReference type="EMBL" id="CP119312">
    <property type="protein sequence ID" value="WEK04723.1"/>
    <property type="molecule type" value="Genomic_DNA"/>
</dbReference>
<feature type="transmembrane region" description="Helical" evidence="1">
    <location>
        <begin position="25"/>
        <end position="45"/>
    </location>
</feature>
<gene>
    <name evidence="2" type="ORF">P0Y65_00235</name>
</gene>
<keyword evidence="1" id="KW-0472">Membrane</keyword>
<evidence type="ECO:0000313" key="3">
    <source>
        <dbReference type="Proteomes" id="UP001217476"/>
    </source>
</evidence>
<proteinExistence type="predicted"/>
<evidence type="ECO:0000313" key="2">
    <source>
        <dbReference type="EMBL" id="WEK04723.1"/>
    </source>
</evidence>
<dbReference type="Proteomes" id="UP001217476">
    <property type="component" value="Chromosome"/>
</dbReference>
<dbReference type="AlphaFoldDB" id="A0AAJ5VTV4"/>
<name>A0AAJ5VTV4_9HYPH</name>